<keyword evidence="2" id="KW-1185">Reference proteome</keyword>
<feature type="non-terminal residue" evidence="1">
    <location>
        <position position="123"/>
    </location>
</feature>
<protein>
    <submittedName>
        <fullName evidence="1">Uncharacterized protein</fullName>
    </submittedName>
</protein>
<evidence type="ECO:0000313" key="2">
    <source>
        <dbReference type="Proteomes" id="UP000265520"/>
    </source>
</evidence>
<accession>A0A392R1J6</accession>
<evidence type="ECO:0000313" key="1">
    <source>
        <dbReference type="EMBL" id="MCI29710.1"/>
    </source>
</evidence>
<sequence>MGFSKAEEEFVQNFRGICSRVQGEVLWCSSYYGNGWKTIVTRGPRKDEDGNVVKGPDGVPYEEDYANFHFQWNKGHYEISSNDFTYKRGELSAEEVEDYDRLVAFVESFPANLLEDSEGNPLL</sequence>
<reference evidence="1 2" key="1">
    <citation type="journal article" date="2018" name="Front. Plant Sci.">
        <title>Red Clover (Trifolium pratense) and Zigzag Clover (T. medium) - A Picture of Genomic Similarities and Differences.</title>
        <authorList>
            <person name="Dluhosova J."/>
            <person name="Istvanek J."/>
            <person name="Nedelnik J."/>
            <person name="Repkova J."/>
        </authorList>
    </citation>
    <scope>NUCLEOTIDE SEQUENCE [LARGE SCALE GENOMIC DNA]</scope>
    <source>
        <strain evidence="2">cv. 10/8</strain>
        <tissue evidence="1">Leaf</tissue>
    </source>
</reference>
<organism evidence="1 2">
    <name type="scientific">Trifolium medium</name>
    <dbReference type="NCBI Taxonomy" id="97028"/>
    <lineage>
        <taxon>Eukaryota</taxon>
        <taxon>Viridiplantae</taxon>
        <taxon>Streptophyta</taxon>
        <taxon>Embryophyta</taxon>
        <taxon>Tracheophyta</taxon>
        <taxon>Spermatophyta</taxon>
        <taxon>Magnoliopsida</taxon>
        <taxon>eudicotyledons</taxon>
        <taxon>Gunneridae</taxon>
        <taxon>Pentapetalae</taxon>
        <taxon>rosids</taxon>
        <taxon>fabids</taxon>
        <taxon>Fabales</taxon>
        <taxon>Fabaceae</taxon>
        <taxon>Papilionoideae</taxon>
        <taxon>50 kb inversion clade</taxon>
        <taxon>NPAAA clade</taxon>
        <taxon>Hologalegina</taxon>
        <taxon>IRL clade</taxon>
        <taxon>Trifolieae</taxon>
        <taxon>Trifolium</taxon>
    </lineage>
</organism>
<dbReference type="EMBL" id="LXQA010174459">
    <property type="protein sequence ID" value="MCI29710.1"/>
    <property type="molecule type" value="Genomic_DNA"/>
</dbReference>
<dbReference type="AlphaFoldDB" id="A0A392R1J6"/>
<dbReference type="Proteomes" id="UP000265520">
    <property type="component" value="Unassembled WGS sequence"/>
</dbReference>
<proteinExistence type="predicted"/>
<comment type="caution">
    <text evidence="1">The sequence shown here is derived from an EMBL/GenBank/DDBJ whole genome shotgun (WGS) entry which is preliminary data.</text>
</comment>
<name>A0A392R1J6_9FABA</name>